<dbReference type="RefSeq" id="WP_013944348.1">
    <property type="nucleotide sequence ID" value="NC_015713.1"/>
</dbReference>
<comment type="similarity">
    <text evidence="1">Belongs to the FliN/MopA/SpaO family.</text>
</comment>
<evidence type="ECO:0000313" key="4">
    <source>
        <dbReference type="Proteomes" id="UP000000496"/>
    </source>
</evidence>
<keyword evidence="3" id="KW-0966">Cell projection</keyword>
<dbReference type="eggNOG" id="COG1886">
    <property type="taxonomic scope" value="Bacteria"/>
</dbReference>
<dbReference type="Proteomes" id="UP000000496">
    <property type="component" value="Chromosome gsn.131"/>
</dbReference>
<evidence type="ECO:0000256" key="1">
    <source>
        <dbReference type="ARBA" id="ARBA00009226"/>
    </source>
</evidence>
<evidence type="ECO:0000259" key="2">
    <source>
        <dbReference type="Pfam" id="PF01052"/>
    </source>
</evidence>
<sequence length="392" mass="44488">MSVAPEGWIKQIETSILQTKEIPMWGAFPGFPWKEFANVFAQNFNLKEFKMTVGTSEWKSGSSILTGMGRSPLQLSMELTPLQGSFSLIVPTEDFTKLSSWAIDPKAGEEGFSDPFLQKGFFRYITLEALHLVDQLQIFRGLTPKIVEMPLSKEDAYCVDIALEKDSETVWGRLVCPPLFHEAFREHYTGEWRLSIPSEKYEQIDLDLSMSAGRTTLSQDDWKNLYEGDLLFLDYCSYSPSLGRGTFQLMFDHLPLFQVKLKDENVKILDYALYYEESKMTDEHDEHMYEEAHRMPGDPSHPEEEMAAKHMGQTHSEEMISPKKVPIHLSVEVAHLKMNLDKLLKLKPGNTLELNVKPEQGVSLVANGKCMAKGNLVQIGDVIGVKITKIGQ</sequence>
<dbReference type="OrthoDB" id="20867at2"/>
<dbReference type="PANTHER" id="PTHR30034:SF6">
    <property type="entry name" value="YOP PROTEINS TRANSLOCATION PROTEIN Q"/>
    <property type="match status" value="1"/>
</dbReference>
<dbReference type="NCBIfam" id="TIGR02551">
    <property type="entry name" value="SpaO_YscQ"/>
    <property type="match status" value="1"/>
</dbReference>
<dbReference type="GO" id="GO:0071978">
    <property type="term" value="P:bacterial-type flagellum-dependent swarming motility"/>
    <property type="evidence" value="ECO:0007669"/>
    <property type="project" value="TreeGrafter"/>
</dbReference>
<keyword evidence="3" id="KW-0969">Cilium</keyword>
<reference evidence="3 4" key="2">
    <citation type="journal article" date="2011" name="Mol. Biol. Evol.">
        <title>Unity in variety--the pan-genome of the Chlamydiae.</title>
        <authorList>
            <person name="Collingro A."/>
            <person name="Tischler P."/>
            <person name="Weinmaier T."/>
            <person name="Penz T."/>
            <person name="Heinz E."/>
            <person name="Brunham R.C."/>
            <person name="Read T.D."/>
            <person name="Bavoil P.M."/>
            <person name="Sachse K."/>
            <person name="Kahane S."/>
            <person name="Friedman M.G."/>
            <person name="Rattei T."/>
            <person name="Myers G.S."/>
            <person name="Horn M."/>
        </authorList>
    </citation>
    <scope>NUCLEOTIDE SEQUENCE [LARGE SCALE GENOMIC DNA]</scope>
    <source>
        <strain evidence="4">ATCC VR-1471 / Z</strain>
    </source>
</reference>
<feature type="domain" description="Flagellar motor switch protein FliN-like C-terminal" evidence="2">
    <location>
        <begin position="324"/>
        <end position="390"/>
    </location>
</feature>
<name>F8L3M3_SIMNZ</name>
<keyword evidence="4" id="KW-1185">Reference proteome</keyword>
<accession>F8L3M3</accession>
<proteinExistence type="inferred from homology"/>
<evidence type="ECO:0000313" key="3">
    <source>
        <dbReference type="EMBL" id="CCB89882.1"/>
    </source>
</evidence>
<dbReference type="InterPro" id="IPR036429">
    <property type="entry name" value="SpoA-like_sf"/>
</dbReference>
<protein>
    <submittedName>
        <fullName evidence="3">Putative flagellar motor switch protein</fullName>
    </submittedName>
</protein>
<gene>
    <name evidence="3" type="primary">sctQ-B</name>
    <name evidence="3" type="ordered locus">SNE_A20050</name>
</gene>
<keyword evidence="3" id="KW-0282">Flagellum</keyword>
<dbReference type="SUPFAM" id="SSF101801">
    <property type="entry name" value="Surface presentation of antigens (SPOA)"/>
    <property type="match status" value="1"/>
</dbReference>
<dbReference type="HOGENOM" id="CLU_703777_0_0_0"/>
<organism evidence="3 4">
    <name type="scientific">Simkania negevensis (strain ATCC VR-1471 / DSM 27360 / Z)</name>
    <dbReference type="NCBI Taxonomy" id="331113"/>
    <lineage>
        <taxon>Bacteria</taxon>
        <taxon>Pseudomonadati</taxon>
        <taxon>Chlamydiota</taxon>
        <taxon>Chlamydiia</taxon>
        <taxon>Parachlamydiales</taxon>
        <taxon>Simkaniaceae</taxon>
        <taxon>Simkania</taxon>
    </lineage>
</organism>
<dbReference type="KEGG" id="sng:SNE_A20050"/>
<dbReference type="STRING" id="331113.SNE_A20050"/>
<dbReference type="GO" id="GO:0050918">
    <property type="term" value="P:positive chemotaxis"/>
    <property type="evidence" value="ECO:0007669"/>
    <property type="project" value="TreeGrafter"/>
</dbReference>
<reference key="1">
    <citation type="journal article" date="2011" name="Mol. Biol. Evol.">
        <title>Unity in variety -- the pan-genome of the Chlamydiae.</title>
        <authorList>
            <person name="Collingro A."/>
            <person name="Tischler P."/>
            <person name="Weinmaier T."/>
            <person name="Penz T."/>
            <person name="Heinz E."/>
            <person name="Brunham R.C."/>
            <person name="Read T.D."/>
            <person name="Bavoil P.M."/>
            <person name="Sachse K."/>
            <person name="Kahane S."/>
            <person name="Friedman M.G."/>
            <person name="Rattei T."/>
            <person name="Myers G.S.A."/>
            <person name="Horn M."/>
        </authorList>
    </citation>
    <scope>NUCLEOTIDE SEQUENCE</scope>
    <source>
        <strain>Z</strain>
    </source>
</reference>
<dbReference type="AlphaFoldDB" id="F8L3M3"/>
<dbReference type="InterPro" id="IPR001543">
    <property type="entry name" value="FliN-like_C"/>
</dbReference>
<dbReference type="EMBL" id="FR872582">
    <property type="protein sequence ID" value="CCB89882.1"/>
    <property type="molecule type" value="Genomic_DNA"/>
</dbReference>
<dbReference type="Gene3D" id="2.30.330.10">
    <property type="entry name" value="SpoA-like"/>
    <property type="match status" value="1"/>
</dbReference>
<dbReference type="PANTHER" id="PTHR30034">
    <property type="entry name" value="FLAGELLAR MOTOR SWITCH PROTEIN FLIM"/>
    <property type="match status" value="1"/>
</dbReference>
<dbReference type="Pfam" id="PF01052">
    <property type="entry name" value="FliMN_C"/>
    <property type="match status" value="1"/>
</dbReference>
<dbReference type="InterPro" id="IPR013385">
    <property type="entry name" value="T3SS_SpaO/YscQ/SpaO"/>
</dbReference>
<dbReference type="GO" id="GO:0030254">
    <property type="term" value="P:protein secretion by the type III secretion system"/>
    <property type="evidence" value="ECO:0007669"/>
    <property type="project" value="InterPro"/>
</dbReference>